<feature type="compositionally biased region" description="Low complexity" evidence="1">
    <location>
        <begin position="26"/>
        <end position="45"/>
    </location>
</feature>
<protein>
    <submittedName>
        <fullName evidence="2">Uncharacterized protein</fullName>
    </submittedName>
</protein>
<gene>
    <name evidence="2" type="ORF">SAMN05443377_10239</name>
</gene>
<evidence type="ECO:0000313" key="2">
    <source>
        <dbReference type="EMBL" id="SER53564.1"/>
    </source>
</evidence>
<dbReference type="AlphaFoldDB" id="A0A1H9PZF1"/>
<organism evidence="2 3">
    <name type="scientific">Propionibacterium cyclohexanicum</name>
    <dbReference type="NCBI Taxonomy" id="64702"/>
    <lineage>
        <taxon>Bacteria</taxon>
        <taxon>Bacillati</taxon>
        <taxon>Actinomycetota</taxon>
        <taxon>Actinomycetes</taxon>
        <taxon>Propionibacteriales</taxon>
        <taxon>Propionibacteriaceae</taxon>
        <taxon>Propionibacterium</taxon>
    </lineage>
</organism>
<dbReference type="EMBL" id="FOGZ01000002">
    <property type="protein sequence ID" value="SER53564.1"/>
    <property type="molecule type" value="Genomic_DNA"/>
</dbReference>
<sequence>MRQLTAKPTAEPPSPQKSNGCLSRVAMRQARTTAATETASEMSRSCNETRSFQTSMVPVCAGRSGVGESGAEGGTASEDVIGSCHREAETSLL</sequence>
<name>A0A1H9PZF1_9ACTN</name>
<feature type="region of interest" description="Disordered" evidence="1">
    <location>
        <begin position="64"/>
        <end position="93"/>
    </location>
</feature>
<proteinExistence type="predicted"/>
<evidence type="ECO:0000313" key="3">
    <source>
        <dbReference type="Proteomes" id="UP000198815"/>
    </source>
</evidence>
<feature type="compositionally biased region" description="Gly residues" evidence="1">
    <location>
        <begin position="64"/>
        <end position="73"/>
    </location>
</feature>
<dbReference type="STRING" id="64702.SAMN05443377_10239"/>
<keyword evidence="3" id="KW-1185">Reference proteome</keyword>
<feature type="region of interest" description="Disordered" evidence="1">
    <location>
        <begin position="1"/>
        <end position="50"/>
    </location>
</feature>
<dbReference type="Proteomes" id="UP000198815">
    <property type="component" value="Unassembled WGS sequence"/>
</dbReference>
<accession>A0A1H9PZF1</accession>
<reference evidence="2 3" key="1">
    <citation type="submission" date="2016-10" db="EMBL/GenBank/DDBJ databases">
        <authorList>
            <person name="de Groot N.N."/>
        </authorList>
    </citation>
    <scope>NUCLEOTIDE SEQUENCE [LARGE SCALE GENOMIC DNA]</scope>
    <source>
        <strain evidence="2 3">DSM 16859</strain>
    </source>
</reference>
<evidence type="ECO:0000256" key="1">
    <source>
        <dbReference type="SAM" id="MobiDB-lite"/>
    </source>
</evidence>
<feature type="compositionally biased region" description="Basic and acidic residues" evidence="1">
    <location>
        <begin position="84"/>
        <end position="93"/>
    </location>
</feature>